<evidence type="ECO:0000313" key="3">
    <source>
        <dbReference type="Proteomes" id="UP001497525"/>
    </source>
</evidence>
<comment type="caution">
    <text evidence="2">The sequence shown here is derived from an EMBL/GenBank/DDBJ whole genome shotgun (WGS) entry which is preliminary data.</text>
</comment>
<name>A0AAV2T7U8_CALDB</name>
<dbReference type="InterPro" id="IPR052687">
    <property type="entry name" value="SDHAF1"/>
</dbReference>
<evidence type="ECO:0000313" key="2">
    <source>
        <dbReference type="EMBL" id="CAL5133587.1"/>
    </source>
</evidence>
<feature type="domain" description="Complex 1 LYR protein" evidence="1">
    <location>
        <begin position="11"/>
        <end position="78"/>
    </location>
</feature>
<dbReference type="GO" id="GO:0005739">
    <property type="term" value="C:mitochondrion"/>
    <property type="evidence" value="ECO:0007669"/>
    <property type="project" value="TreeGrafter"/>
</dbReference>
<dbReference type="InterPro" id="IPR008011">
    <property type="entry name" value="Complex1_LYR_dom"/>
</dbReference>
<protein>
    <recommendedName>
        <fullName evidence="1">Complex 1 LYR protein domain-containing protein</fullName>
    </recommendedName>
</protein>
<dbReference type="Pfam" id="PF05347">
    <property type="entry name" value="Complex1_LYR"/>
    <property type="match status" value="1"/>
</dbReference>
<dbReference type="PANTHER" id="PTHR47046">
    <property type="entry name" value="SUCCINATE DEHYDROGENASE ASSEMBLY FACTOR 1, MITOCHONDRIAL"/>
    <property type="match status" value="1"/>
</dbReference>
<reference evidence="2" key="1">
    <citation type="submission" date="2024-06" db="EMBL/GenBank/DDBJ databases">
        <authorList>
            <person name="Liu X."/>
            <person name="Lenzi L."/>
            <person name="Haldenby T S."/>
            <person name="Uol C."/>
        </authorList>
    </citation>
    <scope>NUCLEOTIDE SEQUENCE</scope>
</reference>
<dbReference type="AlphaFoldDB" id="A0AAV2T7U8"/>
<gene>
    <name evidence="2" type="ORF">CDAUBV1_LOCUS6856</name>
</gene>
<organism evidence="2 3">
    <name type="scientific">Calicophoron daubneyi</name>
    <name type="common">Rumen fluke</name>
    <name type="synonym">Paramphistomum daubneyi</name>
    <dbReference type="NCBI Taxonomy" id="300641"/>
    <lineage>
        <taxon>Eukaryota</taxon>
        <taxon>Metazoa</taxon>
        <taxon>Spiralia</taxon>
        <taxon>Lophotrochozoa</taxon>
        <taxon>Platyhelminthes</taxon>
        <taxon>Trematoda</taxon>
        <taxon>Digenea</taxon>
        <taxon>Plagiorchiida</taxon>
        <taxon>Pronocephalata</taxon>
        <taxon>Paramphistomoidea</taxon>
        <taxon>Paramphistomidae</taxon>
        <taxon>Calicophoron</taxon>
    </lineage>
</organism>
<accession>A0AAV2T7U8</accession>
<dbReference type="PANTHER" id="PTHR47046:SF1">
    <property type="entry name" value="SUCCINATE DEHYDROGENASE ASSEMBLY FACTOR 1, MITOCHONDRIAL"/>
    <property type="match status" value="1"/>
</dbReference>
<dbReference type="EMBL" id="CAXLJL010000156">
    <property type="protein sequence ID" value="CAL5133587.1"/>
    <property type="molecule type" value="Genomic_DNA"/>
</dbReference>
<dbReference type="Proteomes" id="UP001497525">
    <property type="component" value="Unassembled WGS sequence"/>
</dbReference>
<proteinExistence type="predicted"/>
<evidence type="ECO:0000259" key="1">
    <source>
        <dbReference type="Pfam" id="PF05347"/>
    </source>
</evidence>
<sequence>MQRVHSKLQLQVIKLYRDLLRAVIPRETEPTAGSARSAERLELRDFIRTEFRREAGKYKKTEVLQIEAALRRGQRRLEDLNSGTVNRISRISLSDRPFGGDKR</sequence>
<dbReference type="GO" id="GO:0034553">
    <property type="term" value="P:mitochondrial respiratory chain complex II assembly"/>
    <property type="evidence" value="ECO:0007669"/>
    <property type="project" value="TreeGrafter"/>
</dbReference>